<dbReference type="EMBL" id="JANPWB010000004">
    <property type="protein sequence ID" value="KAJ1194244.1"/>
    <property type="molecule type" value="Genomic_DNA"/>
</dbReference>
<evidence type="ECO:0000313" key="2">
    <source>
        <dbReference type="EMBL" id="KAJ1194244.1"/>
    </source>
</evidence>
<feature type="region of interest" description="Disordered" evidence="1">
    <location>
        <begin position="1399"/>
        <end position="1437"/>
    </location>
</feature>
<feature type="region of interest" description="Disordered" evidence="1">
    <location>
        <begin position="43"/>
        <end position="85"/>
    </location>
</feature>
<keyword evidence="3" id="KW-1185">Reference proteome</keyword>
<evidence type="ECO:0000256" key="1">
    <source>
        <dbReference type="SAM" id="MobiDB-lite"/>
    </source>
</evidence>
<protein>
    <submittedName>
        <fullName evidence="2">Uncharacterized protein</fullName>
    </submittedName>
</protein>
<reference evidence="2" key="1">
    <citation type="journal article" date="2022" name="bioRxiv">
        <title>Sequencing and chromosome-scale assembly of the giantPleurodeles waltlgenome.</title>
        <authorList>
            <person name="Brown T."/>
            <person name="Elewa A."/>
            <person name="Iarovenko S."/>
            <person name="Subramanian E."/>
            <person name="Araus A.J."/>
            <person name="Petzold A."/>
            <person name="Susuki M."/>
            <person name="Suzuki K.-i.T."/>
            <person name="Hayashi T."/>
            <person name="Toyoda A."/>
            <person name="Oliveira C."/>
            <person name="Osipova E."/>
            <person name="Leigh N.D."/>
            <person name="Simon A."/>
            <person name="Yun M.H."/>
        </authorList>
    </citation>
    <scope>NUCLEOTIDE SEQUENCE</scope>
    <source>
        <strain evidence="2">20211129_DDA</strain>
        <tissue evidence="2">Liver</tissue>
    </source>
</reference>
<feature type="region of interest" description="Disordered" evidence="1">
    <location>
        <begin position="191"/>
        <end position="210"/>
    </location>
</feature>
<organism evidence="2 3">
    <name type="scientific">Pleurodeles waltl</name>
    <name type="common">Iberian ribbed newt</name>
    <dbReference type="NCBI Taxonomy" id="8319"/>
    <lineage>
        <taxon>Eukaryota</taxon>
        <taxon>Metazoa</taxon>
        <taxon>Chordata</taxon>
        <taxon>Craniata</taxon>
        <taxon>Vertebrata</taxon>
        <taxon>Euteleostomi</taxon>
        <taxon>Amphibia</taxon>
        <taxon>Batrachia</taxon>
        <taxon>Caudata</taxon>
        <taxon>Salamandroidea</taxon>
        <taxon>Salamandridae</taxon>
        <taxon>Pleurodelinae</taxon>
        <taxon>Pleurodeles</taxon>
    </lineage>
</organism>
<dbReference type="Proteomes" id="UP001066276">
    <property type="component" value="Chromosome 2_2"/>
</dbReference>
<feature type="region of interest" description="Disordered" evidence="1">
    <location>
        <begin position="99"/>
        <end position="118"/>
    </location>
</feature>
<proteinExistence type="predicted"/>
<accession>A0AAV7V213</accession>
<comment type="caution">
    <text evidence="2">The sequence shown here is derived from an EMBL/GenBank/DDBJ whole genome shotgun (WGS) entry which is preliminary data.</text>
</comment>
<name>A0AAV7V213_PLEWA</name>
<feature type="region of interest" description="Disordered" evidence="1">
    <location>
        <begin position="578"/>
        <end position="612"/>
    </location>
</feature>
<evidence type="ECO:0000313" key="3">
    <source>
        <dbReference type="Proteomes" id="UP001066276"/>
    </source>
</evidence>
<feature type="region of interest" description="Disordered" evidence="1">
    <location>
        <begin position="1933"/>
        <end position="1967"/>
    </location>
</feature>
<feature type="region of interest" description="Disordered" evidence="1">
    <location>
        <begin position="2464"/>
        <end position="2498"/>
    </location>
</feature>
<feature type="region of interest" description="Disordered" evidence="1">
    <location>
        <begin position="1109"/>
        <end position="1143"/>
    </location>
</feature>
<gene>
    <name evidence="2" type="ORF">NDU88_003533</name>
</gene>
<sequence length="2996" mass="328873">MSQKTAPVINISASSSDYLLACSSPEIIPVQLTESLTSLRDLTAFDSEDGSESSEGRDSVPLSEQIKPNEEESSDADSNSCTIRNQDVPLLEIKGKLCNSVEESESSDDSGSCPMVNKPADSAVQMAHTPEFSECGDTPALSNNIIEFSDNEETVPVSSELMDFSDREEIHAVTKNVMDFSESLKISSMSKQTVEISDKEESQQSETKQPVIRNESLLLELDPVTASTIDPDLLFPATVYPVCISTVSEEQIFELPVSDFDVKPATPMPPAVSLKLKTPDKHQSETKAQVLKDVICPPKTKDLNSNLVFEDLMISTVLSVLLQETIINSKAKAENVGNNVEAISEETLVLFQSKEQPFSVNRVEDQLPVVETPCKKHISDTTNTPQGTCNEEIPFLSEDHPKELVCGTSTFSDVNPVSKDLKIIVVPEFDTTKSSKTKENSDFFMFTLRTPVTHVSQVSMLCKPQTTINVNTAAETDKSCLSEGVTDLTVTNTPISSSKEESIEQETNVIKNTAHNAIPDLLAPESTLLETNSMQSSHISRTIERKDIGAHMGINTCFVHLKIHLWQDCKLIHQAFDSEDGSESSEGSDSVPLSEQIKPNEEESSDADSNSCTIRNQDVTLLEIKGKLCNSVEESESSDDSGSCPMVNKPADSAVQMAHTPEFSECGDTPALSNNIIEFSDNEETVPVSSELMDFSDREEIHAVTKNVMDFSESLKISSMSKQTVEISDKEESQQSETKQPVIRNESLLLELDPVTASTIDPDLLFPATVYPVCISTVSEEQIFELPVSDFDVKPATPMPPAVSLKLKTPDKHQSETKAQVLKDVICPPKTKDLNSNLVFEDLMISTVLSVLLQETIINSKAKAENVGNNVEAISEETLVLFQSKEQPFSVNRVEDQLPVVETPCKKHISDTTNTPQGTCNEEIPFLSEDHPKELVCGTSTFSDVNPVSKDLKIIVVPEFDTTKSSKTKENSDFFMFTLRTPVTHVSQVSMLCKPQTTINVNTAAETDKSCLSEGVTDLTVTNTPISSSKEESIEQETNVIKNTAHNAIPDLLAPESTLLETNSMQSSHISRTIERKDIGAHMGINTCFVHLKIHLWQDCKLIHQAFDSEDGSESSEGSDSVPLSEQIKPNEEESSDADSNSCTIRNQDVTLLEIKGKLCNSVEESESSDDSGSCPMVNKPADSAVQMAHTPEFSECGDTPALSNNIIEFSDNEETVPVSSELMDFSDREEIHAVTKNVMDFSESLKISSMSKQTVEISDKEESQQSETKQPVIRNESLLLELDPVTASTIDPDLLFPATVYPVCISTVSEEQIFELPVSDFDVKPATPMPPAVSLKLKTPDKHQSETKAQVLKDVICPPKTKDLNSNLVFEDLMISTVLSVLLQETIINSKAKAENVAFDSEDGSESSEGSDSVPLSEQIKPNEEESSDADSNSCTIRNQDVTLLEIKSKLCNSVEESESSDDSGSCPMVNKPADSAVQMAHTPEFSECGDTPALSNNIIEFSDNEETVPVSSELMDFSDREEIHAVTKNVMDFSESLKISSMSKQTVEISDKEESQQSETKQPVIRNESLLLELDPVTASTIDPDLLFPATVYPVSISTVSEEQIFELPVSDFDVKPATPMPPAVSLKLKTPDKHQSETKAQVLKDVICPPKTKDLNSNLVFEDLMISTVLSVLLQETIINSKAKAENVGNNVEAISEETLVLFQSKEQPFSVNRVEDQLPVVETPCKKHISDTTNTPQGTCNEEIPFLSEDHPKELVCGTSTFSDVNPVSKDLKIIVVPEFDTTKSSKTKENSDFFMFTLRTPVTHVSQVSMLCKPQTTINVNTAAETDKSCLSEGVTDLTVTNTPISSSKEESIEQETNVIKNTAHNAIPDLLAPESTLLETNSMQSSHISRTIERKDIGAHMGINTCFVHLKIHLWQDCKLIHQAFDSEDGSESSEGSDSVPLSEQIKPNEEESSDADSNSCTIRNQDVTLLEIKSKLCNSVEESESSDDSGSCPVVNKPADSAVQMAHTPEFSECGDTPALSNNIIEFSDNEETVPVSSELMDFSDREEIHAVTKNVMDFSESLKISSMSKQTVEISDKEESQQSETKQPVIRNESLLLELDPVTASTIDPDLLFPDTVYPVSISTVSEEQIFELPVSDFDVKPATPMPPAVSLKLKTPDKHQSETKAQVLKDVICPPKTKDLNSNLVFEDLMISTVLSVLLQETIINSKAKAENVGNNVEAISEETLVLFQSKEQPFSVNRVEDQLPVVETPCKKHISDTTNTPQGTCNEEIPFLSEDHPKELVCGTSTFSDVNPVSKDLKIIVVPEFDTTKSSKTKENSDFFMFTLRTPVTHVSQVSMLCKPQTTINVNTAAETDKSCLSEGVTDLTVTNTPISSSKEESIEQETNVIKNTAHNAIPDLLAPESTLLETNSMQSSHISRTIERKDIGAHMGINTCFVHLKIHLWQDCKLIHQAFDSEDGSESSEGSDSVPLSEQIKPNEEESSDADSNSCTIRNQDVTLLEIKGKLCNSVEESESSDDSGSCPMVNKPADSAVQMAHTPEFSECGDTPALSNNIIEFSDNEETVPVSSELMDFSDREEIHAVTKNVMDFSESLKISSMSKQTVEISDKEESQQSETKQPVIRNESLLLELDPVTASTIDPDLLFPATVYPVSISTVSEEQIFELPVSDFDVKPATPMPPAVSLKLKTPDKHQSETKAQVLKDVICPPKTKDLNSNLVFEDLMISTVLSVLLQETIINSKAKAENVGNNVEAISEETLVLFQSKEQPFSVNRVEDQLPVVETPCKKHISDTTNTPQGTCNEEIPFLSEDHPKELVCGTSTFSDVNPVSKDLKIIVVPEFDTTKSSKTKENSDFFMFTLRTPVTHVSQVSMLCKPQTTINVNTAAETDKSCLSEGVTDLTVTNTPISSSKEESIEQETNVIKNTAHNAIPDLLAPESTLLETNSMQSSHISRTIERKDIGAHMGINTCFVHLKIHLWQDCKLIHQALKKP</sequence>